<feature type="domain" description="CxC2-like cysteine cluster KDZ transposase-associated" evidence="1">
    <location>
        <begin position="86"/>
        <end position="193"/>
    </location>
</feature>
<protein>
    <recommendedName>
        <fullName evidence="1">CxC2-like cysteine cluster KDZ transposase-associated domain-containing protein</fullName>
    </recommendedName>
</protein>
<name>A0A067Q3I2_9AGAM</name>
<evidence type="ECO:0000313" key="3">
    <source>
        <dbReference type="Proteomes" id="UP000027265"/>
    </source>
</evidence>
<organism evidence="2 3">
    <name type="scientific">Jaapia argillacea MUCL 33604</name>
    <dbReference type="NCBI Taxonomy" id="933084"/>
    <lineage>
        <taxon>Eukaryota</taxon>
        <taxon>Fungi</taxon>
        <taxon>Dikarya</taxon>
        <taxon>Basidiomycota</taxon>
        <taxon>Agaricomycotina</taxon>
        <taxon>Agaricomycetes</taxon>
        <taxon>Agaricomycetidae</taxon>
        <taxon>Jaapiales</taxon>
        <taxon>Jaapiaceae</taxon>
        <taxon>Jaapia</taxon>
    </lineage>
</organism>
<evidence type="ECO:0000313" key="2">
    <source>
        <dbReference type="EMBL" id="KDQ58042.1"/>
    </source>
</evidence>
<proteinExistence type="predicted"/>
<evidence type="ECO:0000259" key="1">
    <source>
        <dbReference type="Pfam" id="PF18803"/>
    </source>
</evidence>
<dbReference type="Proteomes" id="UP000027265">
    <property type="component" value="Unassembled WGS sequence"/>
</dbReference>
<dbReference type="OrthoDB" id="3192989at2759"/>
<dbReference type="STRING" id="933084.A0A067Q3I2"/>
<dbReference type="InParanoid" id="A0A067Q3I2"/>
<feature type="non-terminal residue" evidence="2">
    <location>
        <position position="1"/>
    </location>
</feature>
<dbReference type="Pfam" id="PF18803">
    <property type="entry name" value="CxC2"/>
    <property type="match status" value="1"/>
</dbReference>
<dbReference type="AlphaFoldDB" id="A0A067Q3I2"/>
<sequence length="401" mass="45503">FFVQDDPLKTWIPYRDEYLDELISLEGMGRSRCLGCLDCQQAAFFQCWDCFGGDLVCGECLVRRHQQSPLHRVEEWEDGFFHWRTLKGLGLQIQLGHPPGQQCPYAKAAHKDFVILDINGIHQVNINFCGCGVIMTPKHLQLLRSGWWPATPLEPQTCTTLCALRQFQTLNLQGKLSAYDFYRTLELQTDAIGLLMSVKDCLPSFMLMVQEFQHVLMGKRAGCGHDPDGLANTPAGGLAVKCRACPIPGVNLPAGWENAAADARYVWLYRLFIHKDCNFRMSNRLRSSEERDPTLSNGQAYFVDNKPYFLHVLNHATEEDVKGCAGFAALLDANTKQTKGLRSTGVCGVSCQHNQWRESGFADLQKGEQYTWVIYFLLHLLIHILQLLQCRLRFLLQPSRC</sequence>
<dbReference type="HOGENOM" id="CLU_003703_12_0_1"/>
<dbReference type="InterPro" id="IPR040521">
    <property type="entry name" value="KDZ"/>
</dbReference>
<gene>
    <name evidence="2" type="ORF">JAAARDRAFT_129485</name>
</gene>
<dbReference type="Pfam" id="PF18758">
    <property type="entry name" value="KDZ"/>
    <property type="match status" value="1"/>
</dbReference>
<accession>A0A067Q3I2</accession>
<reference evidence="3" key="1">
    <citation type="journal article" date="2014" name="Proc. Natl. Acad. Sci. U.S.A.">
        <title>Extensive sampling of basidiomycete genomes demonstrates inadequacy of the white-rot/brown-rot paradigm for wood decay fungi.</title>
        <authorList>
            <person name="Riley R."/>
            <person name="Salamov A.A."/>
            <person name="Brown D.W."/>
            <person name="Nagy L.G."/>
            <person name="Floudas D."/>
            <person name="Held B.W."/>
            <person name="Levasseur A."/>
            <person name="Lombard V."/>
            <person name="Morin E."/>
            <person name="Otillar R."/>
            <person name="Lindquist E.A."/>
            <person name="Sun H."/>
            <person name="LaButti K.M."/>
            <person name="Schmutz J."/>
            <person name="Jabbour D."/>
            <person name="Luo H."/>
            <person name="Baker S.E."/>
            <person name="Pisabarro A.G."/>
            <person name="Walton J.D."/>
            <person name="Blanchette R.A."/>
            <person name="Henrissat B."/>
            <person name="Martin F."/>
            <person name="Cullen D."/>
            <person name="Hibbett D.S."/>
            <person name="Grigoriev I.V."/>
        </authorList>
    </citation>
    <scope>NUCLEOTIDE SEQUENCE [LARGE SCALE GENOMIC DNA]</scope>
    <source>
        <strain evidence="3">MUCL 33604</strain>
    </source>
</reference>
<keyword evidence="3" id="KW-1185">Reference proteome</keyword>
<dbReference type="InterPro" id="IPR041457">
    <property type="entry name" value="CxC2_KDZ-assoc"/>
</dbReference>
<dbReference type="EMBL" id="KL197718">
    <property type="protein sequence ID" value="KDQ58042.1"/>
    <property type="molecule type" value="Genomic_DNA"/>
</dbReference>